<evidence type="ECO:0000256" key="4">
    <source>
        <dbReference type="ARBA" id="ARBA00022692"/>
    </source>
</evidence>
<dbReference type="Pfam" id="PF01252">
    <property type="entry name" value="Peptidase_A8"/>
    <property type="match status" value="1"/>
</dbReference>
<sequence>MRARKVLRSVLIIALIAVNIGCDQVSKSIIRDRVSIDTNLRYLNGHFLITRAENTGAFLSLGDNTTGPLRIVFLSLIPALLLIFSISYLIRNKNVPAVTLIGICFIVGGGIGNIFDRIVHGSVTDFLYLDYHPFHTGIFNLADVSITVGALLILIGINLKNPPRFLAGRKQETVTADSLSE</sequence>
<dbReference type="RefSeq" id="WP_157524995.1">
    <property type="nucleotide sequence ID" value="NZ_CP066775.1"/>
</dbReference>
<evidence type="ECO:0000256" key="7">
    <source>
        <dbReference type="ARBA" id="ARBA00022989"/>
    </source>
</evidence>
<dbReference type="NCBIfam" id="TIGR00077">
    <property type="entry name" value="lspA"/>
    <property type="match status" value="1"/>
</dbReference>
<evidence type="ECO:0000313" key="12">
    <source>
        <dbReference type="EMBL" id="QQL49756.1"/>
    </source>
</evidence>
<evidence type="ECO:0000256" key="5">
    <source>
        <dbReference type="ARBA" id="ARBA00022750"/>
    </source>
</evidence>
<gene>
    <name evidence="9 12" type="primary">lspA</name>
    <name evidence="12" type="ORF">GO620_016550</name>
</gene>
<dbReference type="AlphaFoldDB" id="A0A6I4INE6"/>
<name>A0A6I4INE6_9SPHI</name>
<reference evidence="12 13" key="1">
    <citation type="submission" date="2020-12" db="EMBL/GenBank/DDBJ databases">
        <title>HMF7856_wgs.fasta genome submission.</title>
        <authorList>
            <person name="Kang H."/>
            <person name="Kim H."/>
            <person name="Joh K."/>
        </authorList>
    </citation>
    <scope>NUCLEOTIDE SEQUENCE [LARGE SCALE GENOMIC DNA]</scope>
    <source>
        <strain evidence="12 13">HMF7856</strain>
    </source>
</reference>
<feature type="active site" evidence="9">
    <location>
        <position position="125"/>
    </location>
</feature>
<comment type="pathway">
    <text evidence="9">Protein modification; lipoprotein biosynthesis (signal peptide cleavage).</text>
</comment>
<dbReference type="PANTHER" id="PTHR33695">
    <property type="entry name" value="LIPOPROTEIN SIGNAL PEPTIDASE"/>
    <property type="match status" value="1"/>
</dbReference>
<dbReference type="InterPro" id="IPR001872">
    <property type="entry name" value="Peptidase_A8"/>
</dbReference>
<dbReference type="PROSITE" id="PS00855">
    <property type="entry name" value="SPASE_II"/>
    <property type="match status" value="1"/>
</dbReference>
<dbReference type="UniPathway" id="UPA00665"/>
<feature type="transmembrane region" description="Helical" evidence="9">
    <location>
        <begin position="135"/>
        <end position="159"/>
    </location>
</feature>
<dbReference type="PRINTS" id="PR00781">
    <property type="entry name" value="LIPOSIGPTASE"/>
</dbReference>
<evidence type="ECO:0000256" key="10">
    <source>
        <dbReference type="RuleBase" id="RU000594"/>
    </source>
</evidence>
<evidence type="ECO:0000256" key="9">
    <source>
        <dbReference type="HAMAP-Rule" id="MF_00161"/>
    </source>
</evidence>
<keyword evidence="5 9" id="KW-0064">Aspartyl protease</keyword>
<protein>
    <recommendedName>
        <fullName evidence="9">Lipoprotein signal peptidase</fullName>
        <ecNumber evidence="9">3.4.23.36</ecNumber>
    </recommendedName>
    <alternativeName>
        <fullName evidence="9">Prolipoprotein signal peptidase</fullName>
    </alternativeName>
    <alternativeName>
        <fullName evidence="9">Signal peptidase II</fullName>
        <shortName evidence="9">SPase II</shortName>
    </alternativeName>
</protein>
<evidence type="ECO:0000256" key="3">
    <source>
        <dbReference type="ARBA" id="ARBA00022670"/>
    </source>
</evidence>
<keyword evidence="2 9" id="KW-1003">Cell membrane</keyword>
<organism evidence="12 13">
    <name type="scientific">Mucilaginibacter ginkgonis</name>
    <dbReference type="NCBI Taxonomy" id="2682091"/>
    <lineage>
        <taxon>Bacteria</taxon>
        <taxon>Pseudomonadati</taxon>
        <taxon>Bacteroidota</taxon>
        <taxon>Sphingobacteriia</taxon>
        <taxon>Sphingobacteriales</taxon>
        <taxon>Sphingobacteriaceae</taxon>
        <taxon>Mucilaginibacter</taxon>
    </lineage>
</organism>
<keyword evidence="8 9" id="KW-0472">Membrane</keyword>
<dbReference type="HAMAP" id="MF_00161">
    <property type="entry name" value="LspA"/>
    <property type="match status" value="1"/>
</dbReference>
<dbReference type="Proteomes" id="UP000429232">
    <property type="component" value="Chromosome"/>
</dbReference>
<proteinExistence type="inferred from homology"/>
<evidence type="ECO:0000256" key="11">
    <source>
        <dbReference type="RuleBase" id="RU004181"/>
    </source>
</evidence>
<feature type="active site" evidence="9">
    <location>
        <position position="143"/>
    </location>
</feature>
<evidence type="ECO:0000256" key="1">
    <source>
        <dbReference type="ARBA" id="ARBA00006139"/>
    </source>
</evidence>
<feature type="transmembrane region" description="Helical" evidence="9">
    <location>
        <begin position="97"/>
        <end position="115"/>
    </location>
</feature>
<dbReference type="GO" id="GO:0006508">
    <property type="term" value="P:proteolysis"/>
    <property type="evidence" value="ECO:0007669"/>
    <property type="project" value="UniProtKB-KW"/>
</dbReference>
<dbReference type="GO" id="GO:0004190">
    <property type="term" value="F:aspartic-type endopeptidase activity"/>
    <property type="evidence" value="ECO:0007669"/>
    <property type="project" value="UniProtKB-UniRule"/>
</dbReference>
<keyword evidence="3 9" id="KW-0645">Protease</keyword>
<dbReference type="EMBL" id="CP066775">
    <property type="protein sequence ID" value="QQL49756.1"/>
    <property type="molecule type" value="Genomic_DNA"/>
</dbReference>
<comment type="similarity">
    <text evidence="1 9 11">Belongs to the peptidase A8 family.</text>
</comment>
<evidence type="ECO:0000256" key="2">
    <source>
        <dbReference type="ARBA" id="ARBA00022475"/>
    </source>
</evidence>
<comment type="function">
    <text evidence="9 10">This protein specifically catalyzes the removal of signal peptides from prolipoproteins.</text>
</comment>
<evidence type="ECO:0000256" key="6">
    <source>
        <dbReference type="ARBA" id="ARBA00022801"/>
    </source>
</evidence>
<dbReference type="PANTHER" id="PTHR33695:SF1">
    <property type="entry name" value="LIPOPROTEIN SIGNAL PEPTIDASE"/>
    <property type="match status" value="1"/>
</dbReference>
<comment type="caution">
    <text evidence="9">Lacks conserved residue(s) required for the propagation of feature annotation.</text>
</comment>
<comment type="catalytic activity">
    <reaction evidence="9 10">
        <text>Release of signal peptides from bacterial membrane prolipoproteins. Hydrolyzes -Xaa-Yaa-Zaa-|-(S,diacylglyceryl)Cys-, in which Xaa is hydrophobic (preferably Leu), and Yaa (Ala or Ser) and Zaa (Gly or Ala) have small, neutral side chains.</text>
        <dbReference type="EC" id="3.4.23.36"/>
    </reaction>
</comment>
<comment type="subcellular location">
    <subcellularLocation>
        <location evidence="9">Cell membrane</location>
        <topology evidence="9">Multi-pass membrane protein</topology>
    </subcellularLocation>
</comment>
<dbReference type="KEGG" id="mgik:GO620_016550"/>
<keyword evidence="7 9" id="KW-1133">Transmembrane helix</keyword>
<keyword evidence="4 9" id="KW-0812">Transmembrane</keyword>
<accession>A0A6I4INE6</accession>
<evidence type="ECO:0000313" key="13">
    <source>
        <dbReference type="Proteomes" id="UP000429232"/>
    </source>
</evidence>
<keyword evidence="6 9" id="KW-0378">Hydrolase</keyword>
<dbReference type="GO" id="GO:0005886">
    <property type="term" value="C:plasma membrane"/>
    <property type="evidence" value="ECO:0007669"/>
    <property type="project" value="UniProtKB-SubCell"/>
</dbReference>
<feature type="transmembrane region" description="Helical" evidence="9">
    <location>
        <begin position="71"/>
        <end position="90"/>
    </location>
</feature>
<evidence type="ECO:0000256" key="8">
    <source>
        <dbReference type="ARBA" id="ARBA00023136"/>
    </source>
</evidence>
<dbReference type="EC" id="3.4.23.36" evidence="9"/>
<keyword evidence="13" id="KW-1185">Reference proteome</keyword>